<evidence type="ECO:0000259" key="14">
    <source>
        <dbReference type="PROSITE" id="PS51352"/>
    </source>
</evidence>
<comment type="function">
    <text evidence="1">Thiol-specific peroxidase that catalyzes the reduction of hydrogen peroxide and organic hydroperoxides to water and alcohols, respectively. Plays a role in cell protection against oxidative stress by detoxifying peroxides and as sensor of hydrogen peroxide-mediated signaling events.</text>
</comment>
<dbReference type="PROSITE" id="PS51352">
    <property type="entry name" value="THIOREDOXIN_2"/>
    <property type="match status" value="1"/>
</dbReference>
<evidence type="ECO:0000256" key="1">
    <source>
        <dbReference type="ARBA" id="ARBA00003330"/>
    </source>
</evidence>
<organism evidence="15 16">
    <name type="scientific">Tepidiforma thermophila (strain KCTC 52669 / CGMCC 1.13589 / G233)</name>
    <dbReference type="NCBI Taxonomy" id="2761530"/>
    <lineage>
        <taxon>Bacteria</taxon>
        <taxon>Bacillati</taxon>
        <taxon>Chloroflexota</taxon>
        <taxon>Tepidiformia</taxon>
        <taxon>Tepidiformales</taxon>
        <taxon>Tepidiformaceae</taxon>
        <taxon>Tepidiforma</taxon>
    </lineage>
</organism>
<dbReference type="PANTHER" id="PTHR42801:SF4">
    <property type="entry name" value="AHPC_TSA FAMILY PROTEIN"/>
    <property type="match status" value="1"/>
</dbReference>
<dbReference type="PANTHER" id="PTHR42801">
    <property type="entry name" value="THIOREDOXIN-DEPENDENT PEROXIDE REDUCTASE"/>
    <property type="match status" value="1"/>
</dbReference>
<keyword evidence="4" id="KW-0575">Peroxidase</keyword>
<evidence type="ECO:0000256" key="4">
    <source>
        <dbReference type="ARBA" id="ARBA00022559"/>
    </source>
</evidence>
<gene>
    <name evidence="15" type="ORF">A9A59_2107</name>
</gene>
<proteinExistence type="inferred from homology"/>
<evidence type="ECO:0000256" key="9">
    <source>
        <dbReference type="ARBA" id="ARBA00032824"/>
    </source>
</evidence>
<evidence type="ECO:0000256" key="10">
    <source>
        <dbReference type="ARBA" id="ARBA00038489"/>
    </source>
</evidence>
<evidence type="ECO:0000256" key="12">
    <source>
        <dbReference type="ARBA" id="ARBA00049091"/>
    </source>
</evidence>
<dbReference type="Gene3D" id="3.40.30.10">
    <property type="entry name" value="Glutaredoxin"/>
    <property type="match status" value="1"/>
</dbReference>
<dbReference type="RefSeq" id="WP_098504215.1">
    <property type="nucleotide sequence ID" value="NZ_PDJQ01000001.1"/>
</dbReference>
<dbReference type="EC" id="1.11.1.24" evidence="3"/>
<evidence type="ECO:0000256" key="5">
    <source>
        <dbReference type="ARBA" id="ARBA00022862"/>
    </source>
</evidence>
<dbReference type="GO" id="GO:0005737">
    <property type="term" value="C:cytoplasm"/>
    <property type="evidence" value="ECO:0007669"/>
    <property type="project" value="TreeGrafter"/>
</dbReference>
<evidence type="ECO:0000313" key="15">
    <source>
        <dbReference type="EMBL" id="PFG74861.1"/>
    </source>
</evidence>
<evidence type="ECO:0000313" key="16">
    <source>
        <dbReference type="Proteomes" id="UP000223071"/>
    </source>
</evidence>
<sequence length="157" mass="16998">MTMPEAGTPAPPFTLPDQDGRPVSLADFAGKWVVLYFYPKDDTPGCTREACNFRDNYGALQAKGAVVLGVSGDSSASHRKFADKYGLPFPLLADTDNAVARAYGAWGTKKMYGKEYEGLIRSTVIIDPEGKVAKTWPKVKPDAHGDEVLAWLEANAT</sequence>
<evidence type="ECO:0000256" key="3">
    <source>
        <dbReference type="ARBA" id="ARBA00013017"/>
    </source>
</evidence>
<dbReference type="InterPro" id="IPR024706">
    <property type="entry name" value="Peroxiredoxin_AhpC-typ"/>
</dbReference>
<keyword evidence="6" id="KW-0560">Oxidoreductase</keyword>
<dbReference type="AlphaFoldDB" id="A0A2A9HI67"/>
<evidence type="ECO:0000256" key="7">
    <source>
        <dbReference type="ARBA" id="ARBA00023157"/>
    </source>
</evidence>
<comment type="catalytic activity">
    <reaction evidence="12">
        <text>a hydroperoxide + [thioredoxin]-dithiol = an alcohol + [thioredoxin]-disulfide + H2O</text>
        <dbReference type="Rhea" id="RHEA:62620"/>
        <dbReference type="Rhea" id="RHEA-COMP:10698"/>
        <dbReference type="Rhea" id="RHEA-COMP:10700"/>
        <dbReference type="ChEBI" id="CHEBI:15377"/>
        <dbReference type="ChEBI" id="CHEBI:29950"/>
        <dbReference type="ChEBI" id="CHEBI:30879"/>
        <dbReference type="ChEBI" id="CHEBI:35924"/>
        <dbReference type="ChEBI" id="CHEBI:50058"/>
        <dbReference type="EC" id="1.11.1.24"/>
    </reaction>
</comment>
<dbReference type="NCBIfam" id="NF006960">
    <property type="entry name" value="PRK09437.1"/>
    <property type="match status" value="1"/>
</dbReference>
<name>A0A2A9HI67_TEPT2</name>
<dbReference type="PIRSF" id="PIRSF000239">
    <property type="entry name" value="AHPC"/>
    <property type="match status" value="1"/>
</dbReference>
<dbReference type="Pfam" id="PF00578">
    <property type="entry name" value="AhpC-TSA"/>
    <property type="match status" value="1"/>
</dbReference>
<dbReference type="InterPro" id="IPR013766">
    <property type="entry name" value="Thioredoxin_domain"/>
</dbReference>
<dbReference type="InterPro" id="IPR000866">
    <property type="entry name" value="AhpC/TSA"/>
</dbReference>
<dbReference type="GO" id="GO:0034599">
    <property type="term" value="P:cellular response to oxidative stress"/>
    <property type="evidence" value="ECO:0007669"/>
    <property type="project" value="TreeGrafter"/>
</dbReference>
<dbReference type="CDD" id="cd03017">
    <property type="entry name" value="PRX_BCP"/>
    <property type="match status" value="1"/>
</dbReference>
<feature type="domain" description="Thioredoxin" evidence="14">
    <location>
        <begin position="4"/>
        <end position="157"/>
    </location>
</feature>
<dbReference type="InterPro" id="IPR036249">
    <property type="entry name" value="Thioredoxin-like_sf"/>
</dbReference>
<accession>A0A2A9HI67</accession>
<comment type="caution">
    <text evidence="15">The sequence shown here is derived from an EMBL/GenBank/DDBJ whole genome shotgun (WGS) entry which is preliminary data.</text>
</comment>
<dbReference type="Proteomes" id="UP000223071">
    <property type="component" value="Unassembled WGS sequence"/>
</dbReference>
<protein>
    <recommendedName>
        <fullName evidence="3">thioredoxin-dependent peroxiredoxin</fullName>
        <ecNumber evidence="3">1.11.1.24</ecNumber>
    </recommendedName>
    <alternativeName>
        <fullName evidence="11">Bacterioferritin comigratory protein</fullName>
    </alternativeName>
    <alternativeName>
        <fullName evidence="9">Thioredoxin peroxidase</fullName>
    </alternativeName>
</protein>
<dbReference type="GO" id="GO:0008379">
    <property type="term" value="F:thioredoxin peroxidase activity"/>
    <property type="evidence" value="ECO:0007669"/>
    <property type="project" value="TreeGrafter"/>
</dbReference>
<comment type="similarity">
    <text evidence="10">Belongs to the peroxiredoxin family. BCP/PrxQ subfamily.</text>
</comment>
<keyword evidence="16" id="KW-1185">Reference proteome</keyword>
<evidence type="ECO:0000256" key="6">
    <source>
        <dbReference type="ARBA" id="ARBA00023002"/>
    </source>
</evidence>
<dbReference type="InterPro" id="IPR050924">
    <property type="entry name" value="Peroxiredoxin_BCP/PrxQ"/>
</dbReference>
<dbReference type="FunFam" id="3.40.30.10:FF:000007">
    <property type="entry name" value="Thioredoxin-dependent thiol peroxidase"/>
    <property type="match status" value="1"/>
</dbReference>
<keyword evidence="8" id="KW-0676">Redox-active center</keyword>
<evidence type="ECO:0000256" key="8">
    <source>
        <dbReference type="ARBA" id="ARBA00023284"/>
    </source>
</evidence>
<comment type="subunit">
    <text evidence="2">Monomer.</text>
</comment>
<dbReference type="EMBL" id="PDJQ01000001">
    <property type="protein sequence ID" value="PFG74861.1"/>
    <property type="molecule type" value="Genomic_DNA"/>
</dbReference>
<reference evidence="15 16" key="1">
    <citation type="submission" date="2017-09" db="EMBL/GenBank/DDBJ databases">
        <title>Sequencing the genomes of two abundant thermophiles in Great Basin hot springs: Thermocrinis jamiesonii and novel Chloroflexi Thermoflexus hugenholtzii.</title>
        <authorList>
            <person name="Hedlund B."/>
        </authorList>
    </citation>
    <scope>NUCLEOTIDE SEQUENCE [LARGE SCALE GENOMIC DNA]</scope>
    <source>
        <strain evidence="15 16">G233</strain>
    </source>
</reference>
<evidence type="ECO:0000256" key="2">
    <source>
        <dbReference type="ARBA" id="ARBA00011245"/>
    </source>
</evidence>
<dbReference type="SUPFAM" id="SSF52833">
    <property type="entry name" value="Thioredoxin-like"/>
    <property type="match status" value="1"/>
</dbReference>
<keyword evidence="7" id="KW-1015">Disulfide bond</keyword>
<evidence type="ECO:0000256" key="11">
    <source>
        <dbReference type="ARBA" id="ARBA00041373"/>
    </source>
</evidence>
<feature type="active site" description="Cysteine sulfenic acid (-SOH) intermediate; for peroxidase activity" evidence="13">
    <location>
        <position position="46"/>
    </location>
</feature>
<evidence type="ECO:0000256" key="13">
    <source>
        <dbReference type="PIRSR" id="PIRSR000239-1"/>
    </source>
</evidence>
<dbReference type="GO" id="GO:0045454">
    <property type="term" value="P:cell redox homeostasis"/>
    <property type="evidence" value="ECO:0007669"/>
    <property type="project" value="TreeGrafter"/>
</dbReference>
<keyword evidence="5" id="KW-0049">Antioxidant</keyword>